<feature type="transmembrane region" description="Helical" evidence="5">
    <location>
        <begin position="395"/>
        <end position="415"/>
    </location>
</feature>
<dbReference type="OrthoDB" id="1684102at2759"/>
<comment type="subcellular location">
    <subcellularLocation>
        <location evidence="1">Membrane</location>
        <topology evidence="1">Multi-pass membrane protein</topology>
    </subcellularLocation>
</comment>
<feature type="transmembrane region" description="Helical" evidence="5">
    <location>
        <begin position="186"/>
        <end position="201"/>
    </location>
</feature>
<keyword evidence="4 5" id="KW-0472">Membrane</keyword>
<gene>
    <name evidence="7" type="ORF">AMK59_708</name>
</gene>
<dbReference type="PANTHER" id="PTHR22950:SF680">
    <property type="entry name" value="PROTON-COUPLED AMINO ACID TRANSPORTER 4-LIKE PROTEIN"/>
    <property type="match status" value="1"/>
</dbReference>
<keyword evidence="2 5" id="KW-0812">Transmembrane</keyword>
<feature type="transmembrane region" description="Helical" evidence="5">
    <location>
        <begin position="369"/>
        <end position="389"/>
    </location>
</feature>
<feature type="transmembrane region" description="Helical" evidence="5">
    <location>
        <begin position="147"/>
        <end position="166"/>
    </location>
</feature>
<feature type="transmembrane region" description="Helical" evidence="5">
    <location>
        <begin position="280"/>
        <end position="307"/>
    </location>
</feature>
<feature type="transmembrane region" description="Helical" evidence="5">
    <location>
        <begin position="327"/>
        <end position="349"/>
    </location>
</feature>
<accession>A0A0T6BGT5</accession>
<feature type="transmembrane region" description="Helical" evidence="5">
    <location>
        <begin position="58"/>
        <end position="78"/>
    </location>
</feature>
<feature type="transmembrane region" description="Helical" evidence="5">
    <location>
        <begin position="213"/>
        <end position="230"/>
    </location>
</feature>
<feature type="domain" description="Amino acid transporter transmembrane" evidence="6">
    <location>
        <begin position="52"/>
        <end position="455"/>
    </location>
</feature>
<evidence type="ECO:0000313" key="8">
    <source>
        <dbReference type="Proteomes" id="UP000051574"/>
    </source>
</evidence>
<organism evidence="7 8">
    <name type="scientific">Oryctes borbonicus</name>
    <dbReference type="NCBI Taxonomy" id="1629725"/>
    <lineage>
        <taxon>Eukaryota</taxon>
        <taxon>Metazoa</taxon>
        <taxon>Ecdysozoa</taxon>
        <taxon>Arthropoda</taxon>
        <taxon>Hexapoda</taxon>
        <taxon>Insecta</taxon>
        <taxon>Pterygota</taxon>
        <taxon>Neoptera</taxon>
        <taxon>Endopterygota</taxon>
        <taxon>Coleoptera</taxon>
        <taxon>Polyphaga</taxon>
        <taxon>Scarabaeiformia</taxon>
        <taxon>Scarabaeidae</taxon>
        <taxon>Dynastinae</taxon>
        <taxon>Oryctes</taxon>
    </lineage>
</organism>
<keyword evidence="8" id="KW-1185">Reference proteome</keyword>
<evidence type="ECO:0000256" key="3">
    <source>
        <dbReference type="ARBA" id="ARBA00022989"/>
    </source>
</evidence>
<proteinExistence type="predicted"/>
<feature type="transmembrane region" description="Helical" evidence="5">
    <location>
        <begin position="427"/>
        <end position="455"/>
    </location>
</feature>
<feature type="transmembrane region" description="Helical" evidence="5">
    <location>
        <begin position="84"/>
        <end position="105"/>
    </location>
</feature>
<dbReference type="PANTHER" id="PTHR22950">
    <property type="entry name" value="AMINO ACID TRANSPORTER"/>
    <property type="match status" value="1"/>
</dbReference>
<keyword evidence="3 5" id="KW-1133">Transmembrane helix</keyword>
<dbReference type="AlphaFoldDB" id="A0A0T6BGT5"/>
<evidence type="ECO:0000256" key="1">
    <source>
        <dbReference type="ARBA" id="ARBA00004141"/>
    </source>
</evidence>
<protein>
    <submittedName>
        <fullName evidence="7">Amino acid transporter</fullName>
    </submittedName>
</protein>
<evidence type="ECO:0000259" key="6">
    <source>
        <dbReference type="Pfam" id="PF01490"/>
    </source>
</evidence>
<dbReference type="InterPro" id="IPR013057">
    <property type="entry name" value="AA_transpt_TM"/>
</dbReference>
<name>A0A0T6BGT5_9SCAR</name>
<comment type="caution">
    <text evidence="7">The sequence shown here is derived from an EMBL/GenBank/DDBJ whole genome shotgun (WGS) entry which is preliminary data.</text>
</comment>
<dbReference type="GO" id="GO:0015179">
    <property type="term" value="F:L-amino acid transmembrane transporter activity"/>
    <property type="evidence" value="ECO:0007669"/>
    <property type="project" value="TreeGrafter"/>
</dbReference>
<sequence length="463" mass="51636">MEPAKTNAHTNPAFVPDINSSTPKLHELEAGKKALEAEGVYDPYLERKIRRPITNSETLFHLLKGSLGTGILAMPNAFYHAGYILGLIGTIVIGIICTYCVHLLIKAEYELCKRIKKPSLTYPATAETALAEGPWIMKKISPYAPHIVNTFLLTYQLGTCCVYIVFISENVKSVVDAYDTELHLEIYMLIILLPLILLNYIRNLKYLAPFSTGANFITLVSFGFILYYIIHDGPTFEDREPVGEVRYWPLFFGTVLFALEAIGVIMPLENEMKTPKTFGGTIGVLNIAMSIIVSLYVCMGLLGYLTYGSEAKGSITLNIGEEEVPAQVIKILYALAIFITYGLQCYVAIDIAWNEYLSKRFQKNNKKMFFEYFTRTVIVLITFLLAVAVPKLELFISLFGALCLSALGIAFPAIIDMCTHWNKPRDGLFVLSVCKNGFLIIFGFTGLIIGTYTSISEIVKAFS</sequence>
<evidence type="ECO:0000256" key="2">
    <source>
        <dbReference type="ARBA" id="ARBA00022692"/>
    </source>
</evidence>
<dbReference type="Proteomes" id="UP000051574">
    <property type="component" value="Unassembled WGS sequence"/>
</dbReference>
<evidence type="ECO:0000256" key="5">
    <source>
        <dbReference type="SAM" id="Phobius"/>
    </source>
</evidence>
<dbReference type="GO" id="GO:0005774">
    <property type="term" value="C:vacuolar membrane"/>
    <property type="evidence" value="ECO:0007669"/>
    <property type="project" value="TreeGrafter"/>
</dbReference>
<reference evidence="7 8" key="1">
    <citation type="submission" date="2015-09" db="EMBL/GenBank/DDBJ databases">
        <title>Draft genome of the scarab beetle Oryctes borbonicus.</title>
        <authorList>
            <person name="Meyer J.M."/>
            <person name="Markov G.V."/>
            <person name="Baskaran P."/>
            <person name="Herrmann M."/>
            <person name="Sommer R.J."/>
            <person name="Roedelsperger C."/>
        </authorList>
    </citation>
    <scope>NUCLEOTIDE SEQUENCE [LARGE SCALE GENOMIC DNA]</scope>
    <source>
        <strain evidence="7">OB123</strain>
        <tissue evidence="7">Whole animal</tissue>
    </source>
</reference>
<feature type="transmembrane region" description="Helical" evidence="5">
    <location>
        <begin position="250"/>
        <end position="268"/>
    </location>
</feature>
<dbReference type="EMBL" id="LJIG01000375">
    <property type="protein sequence ID" value="KRT86565.1"/>
    <property type="molecule type" value="Genomic_DNA"/>
</dbReference>
<evidence type="ECO:0000313" key="7">
    <source>
        <dbReference type="EMBL" id="KRT86565.1"/>
    </source>
</evidence>
<dbReference type="Pfam" id="PF01490">
    <property type="entry name" value="Aa_trans"/>
    <property type="match status" value="1"/>
</dbReference>
<evidence type="ECO:0000256" key="4">
    <source>
        <dbReference type="ARBA" id="ARBA00023136"/>
    </source>
</evidence>